<sequence>MFVLFFFFKKKHNFFFLGYVREIENFFVCMWCICGIKLKKWKGKETLEERWSMAPSDISCDVDEDSLDMPDADDHPITTNSTNANCNGELSTEYTGTTTTTTTTATTKSNKNTESSSSSSSLSISSNGPTYCVNNNSSPLSTVRNRKPSRLHCVKGDTTNSQDNLELVKYVETVCLEDNLRMWGLINNAGVLRVGEIEMLELKDFIDVINVNVIGSIDVSKRFLHLLRQTKHSRVINICSASSMAPMYGWGTYAISYSAMEAFSTVLRAEMSAIWKVHVSCILCGAFSTPLLDSEKNFQFYMSRVKQLKKQILEDYSMEYFTESASKCVLGTKYEAGKDIAPVINAVLDAMLRRSPYKR</sequence>
<accession>X6NS56</accession>
<dbReference type="SUPFAM" id="SSF51735">
    <property type="entry name" value="NAD(P)-binding Rossmann-fold domains"/>
    <property type="match status" value="1"/>
</dbReference>
<comment type="caution">
    <text evidence="2">The sequence shown here is derived from an EMBL/GenBank/DDBJ whole genome shotgun (WGS) entry which is preliminary data.</text>
</comment>
<dbReference type="GO" id="GO:0008202">
    <property type="term" value="P:steroid metabolic process"/>
    <property type="evidence" value="ECO:0007669"/>
    <property type="project" value="TreeGrafter"/>
</dbReference>
<name>X6NS56_RETFI</name>
<dbReference type="Gene3D" id="3.40.50.720">
    <property type="entry name" value="NAD(P)-binding Rossmann-like Domain"/>
    <property type="match status" value="1"/>
</dbReference>
<dbReference type="AlphaFoldDB" id="X6NS56"/>
<dbReference type="Proteomes" id="UP000023152">
    <property type="component" value="Unassembled WGS sequence"/>
</dbReference>
<organism evidence="2 3">
    <name type="scientific">Reticulomyxa filosa</name>
    <dbReference type="NCBI Taxonomy" id="46433"/>
    <lineage>
        <taxon>Eukaryota</taxon>
        <taxon>Sar</taxon>
        <taxon>Rhizaria</taxon>
        <taxon>Retaria</taxon>
        <taxon>Foraminifera</taxon>
        <taxon>Monothalamids</taxon>
        <taxon>Reticulomyxidae</taxon>
        <taxon>Reticulomyxa</taxon>
    </lineage>
</organism>
<feature type="compositionally biased region" description="Low complexity" evidence="1">
    <location>
        <begin position="91"/>
        <end position="126"/>
    </location>
</feature>
<gene>
    <name evidence="2" type="ORF">RFI_08012</name>
</gene>
<dbReference type="EMBL" id="ASPP01006245">
    <property type="protein sequence ID" value="ETO29115.1"/>
    <property type="molecule type" value="Genomic_DNA"/>
</dbReference>
<dbReference type="OrthoDB" id="5296at2759"/>
<proteinExistence type="predicted"/>
<protein>
    <submittedName>
        <fullName evidence="2">Uncharacterized protein</fullName>
    </submittedName>
</protein>
<evidence type="ECO:0000313" key="3">
    <source>
        <dbReference type="Proteomes" id="UP000023152"/>
    </source>
</evidence>
<evidence type="ECO:0000256" key="1">
    <source>
        <dbReference type="SAM" id="MobiDB-lite"/>
    </source>
</evidence>
<dbReference type="PANTHER" id="PTHR43313:SF50">
    <property type="entry name" value="GH26015P"/>
    <property type="match status" value="1"/>
</dbReference>
<dbReference type="PANTHER" id="PTHR43313">
    <property type="entry name" value="SHORT-CHAIN DEHYDROGENASE/REDUCTASE FAMILY 9C"/>
    <property type="match status" value="1"/>
</dbReference>
<evidence type="ECO:0000313" key="2">
    <source>
        <dbReference type="EMBL" id="ETO29115.1"/>
    </source>
</evidence>
<dbReference type="GO" id="GO:0016491">
    <property type="term" value="F:oxidoreductase activity"/>
    <property type="evidence" value="ECO:0007669"/>
    <property type="project" value="TreeGrafter"/>
</dbReference>
<feature type="region of interest" description="Disordered" evidence="1">
    <location>
        <begin position="71"/>
        <end position="127"/>
    </location>
</feature>
<keyword evidence="3" id="KW-1185">Reference proteome</keyword>
<dbReference type="Pfam" id="PF00106">
    <property type="entry name" value="adh_short"/>
    <property type="match status" value="1"/>
</dbReference>
<dbReference type="InterPro" id="IPR036291">
    <property type="entry name" value="NAD(P)-bd_dom_sf"/>
</dbReference>
<dbReference type="InterPro" id="IPR002347">
    <property type="entry name" value="SDR_fam"/>
</dbReference>
<reference evidence="2 3" key="1">
    <citation type="journal article" date="2013" name="Curr. Biol.">
        <title>The Genome of the Foraminiferan Reticulomyxa filosa.</title>
        <authorList>
            <person name="Glockner G."/>
            <person name="Hulsmann N."/>
            <person name="Schleicher M."/>
            <person name="Noegel A.A."/>
            <person name="Eichinger L."/>
            <person name="Gallinger C."/>
            <person name="Pawlowski J."/>
            <person name="Sierra R."/>
            <person name="Euteneuer U."/>
            <person name="Pillet L."/>
            <person name="Moustafa A."/>
            <person name="Platzer M."/>
            <person name="Groth M."/>
            <person name="Szafranski K."/>
            <person name="Schliwa M."/>
        </authorList>
    </citation>
    <scope>NUCLEOTIDE SEQUENCE [LARGE SCALE GENOMIC DNA]</scope>
</reference>
<feature type="compositionally biased region" description="Polar residues" evidence="1">
    <location>
        <begin position="77"/>
        <end position="90"/>
    </location>
</feature>